<gene>
    <name evidence="1" type="ORF">P7D36_10715</name>
</gene>
<sequence length="89" mass="10916">MKKKILGPEKAFTYLGMFGRKSFSKKNQAKIRRRRIVKLIFKEKRPHEGFKTYTVRRSKPYHTWDASLMPEDSKHYWKEVEEYIKDYID</sequence>
<accession>A0AAW8TLL4</accession>
<protein>
    <submittedName>
        <fullName evidence="1">Uncharacterized protein</fullName>
    </submittedName>
</protein>
<dbReference type="AlphaFoldDB" id="A0AAW8TLL4"/>
<reference evidence="1" key="1">
    <citation type="submission" date="2023-03" db="EMBL/GenBank/DDBJ databases">
        <authorList>
            <person name="Shen W."/>
            <person name="Cai J."/>
        </authorList>
    </citation>
    <scope>NUCLEOTIDE SEQUENCE</scope>
    <source>
        <strain evidence="1">P55-2</strain>
    </source>
</reference>
<dbReference type="RefSeq" id="WP_311928603.1">
    <property type="nucleotide sequence ID" value="NZ_JARPYT010000016.1"/>
</dbReference>
<proteinExistence type="predicted"/>
<organism evidence="1 2">
    <name type="scientific">Enterococcus dongliensis</name>
    <dbReference type="NCBI Taxonomy" id="2559925"/>
    <lineage>
        <taxon>Bacteria</taxon>
        <taxon>Bacillati</taxon>
        <taxon>Bacillota</taxon>
        <taxon>Bacilli</taxon>
        <taxon>Lactobacillales</taxon>
        <taxon>Enterococcaceae</taxon>
        <taxon>Enterococcus</taxon>
    </lineage>
</organism>
<evidence type="ECO:0000313" key="1">
    <source>
        <dbReference type="EMBL" id="MDT2637965.1"/>
    </source>
</evidence>
<evidence type="ECO:0000313" key="2">
    <source>
        <dbReference type="Proteomes" id="UP001245561"/>
    </source>
</evidence>
<comment type="caution">
    <text evidence="1">The sequence shown here is derived from an EMBL/GenBank/DDBJ whole genome shotgun (WGS) entry which is preliminary data.</text>
</comment>
<dbReference type="Proteomes" id="UP001245561">
    <property type="component" value="Unassembled WGS sequence"/>
</dbReference>
<dbReference type="EMBL" id="JARPYT010000016">
    <property type="protein sequence ID" value="MDT2637965.1"/>
    <property type="molecule type" value="Genomic_DNA"/>
</dbReference>
<name>A0AAW8TLL4_9ENTE</name>